<sequence>MDAKSSVLPWREAFRRRLVKFSRRSARGHCLATGSRPASTAVSPRHHQLAGLPDNGASSSEDDDELDATAGTYLRRVSRLRNLSGYYSPPLPNRAGQPTVSSAASLGSVLKPATPSAGRRQSLSPVVAPAAASSLSQSPGGARQRDRSRGHATAVAGTQRQTNSVYTPMAYPRTGGLSMQQDAGPTQLTLAPVPVP</sequence>
<feature type="non-terminal residue" evidence="2">
    <location>
        <position position="196"/>
    </location>
</feature>
<name>A0A3S5CVG5_9PLAT</name>
<gene>
    <name evidence="2" type="ORF">PXEA_LOCUS36156</name>
</gene>
<organism evidence="2 3">
    <name type="scientific">Protopolystoma xenopodis</name>
    <dbReference type="NCBI Taxonomy" id="117903"/>
    <lineage>
        <taxon>Eukaryota</taxon>
        <taxon>Metazoa</taxon>
        <taxon>Spiralia</taxon>
        <taxon>Lophotrochozoa</taxon>
        <taxon>Platyhelminthes</taxon>
        <taxon>Monogenea</taxon>
        <taxon>Polyopisthocotylea</taxon>
        <taxon>Polystomatidea</taxon>
        <taxon>Polystomatidae</taxon>
        <taxon>Protopolystoma</taxon>
    </lineage>
</organism>
<dbReference type="OrthoDB" id="6273142at2759"/>
<feature type="region of interest" description="Disordered" evidence="1">
    <location>
        <begin position="29"/>
        <end position="65"/>
    </location>
</feature>
<dbReference type="Proteomes" id="UP000784294">
    <property type="component" value="Unassembled WGS sequence"/>
</dbReference>
<feature type="compositionally biased region" description="Low complexity" evidence="1">
    <location>
        <begin position="121"/>
        <end position="142"/>
    </location>
</feature>
<evidence type="ECO:0000256" key="1">
    <source>
        <dbReference type="SAM" id="MobiDB-lite"/>
    </source>
</evidence>
<feature type="compositionally biased region" description="Polar residues" evidence="1">
    <location>
        <begin position="96"/>
        <end position="105"/>
    </location>
</feature>
<protein>
    <submittedName>
        <fullName evidence="2">Uncharacterized protein</fullName>
    </submittedName>
</protein>
<dbReference type="EMBL" id="CAAALY010276089">
    <property type="protein sequence ID" value="VEL42716.1"/>
    <property type="molecule type" value="Genomic_DNA"/>
</dbReference>
<accession>A0A3S5CVG5</accession>
<feature type="region of interest" description="Disordered" evidence="1">
    <location>
        <begin position="87"/>
        <end position="196"/>
    </location>
</feature>
<feature type="compositionally biased region" description="Polar residues" evidence="1">
    <location>
        <begin position="177"/>
        <end position="189"/>
    </location>
</feature>
<proteinExistence type="predicted"/>
<dbReference type="AlphaFoldDB" id="A0A3S5CVG5"/>
<comment type="caution">
    <text evidence="2">The sequence shown here is derived from an EMBL/GenBank/DDBJ whole genome shotgun (WGS) entry which is preliminary data.</text>
</comment>
<reference evidence="2" key="1">
    <citation type="submission" date="2018-11" db="EMBL/GenBank/DDBJ databases">
        <authorList>
            <consortium name="Pathogen Informatics"/>
        </authorList>
    </citation>
    <scope>NUCLEOTIDE SEQUENCE</scope>
</reference>
<feature type="compositionally biased region" description="Polar residues" evidence="1">
    <location>
        <begin position="156"/>
        <end position="166"/>
    </location>
</feature>
<keyword evidence="3" id="KW-1185">Reference proteome</keyword>
<evidence type="ECO:0000313" key="3">
    <source>
        <dbReference type="Proteomes" id="UP000784294"/>
    </source>
</evidence>
<evidence type="ECO:0000313" key="2">
    <source>
        <dbReference type="EMBL" id="VEL42716.1"/>
    </source>
</evidence>